<feature type="compositionally biased region" description="Gly residues" evidence="5">
    <location>
        <begin position="368"/>
        <end position="383"/>
    </location>
</feature>
<feature type="transmembrane region" description="Helical" evidence="6">
    <location>
        <begin position="322"/>
        <end position="344"/>
    </location>
</feature>
<sequence length="413" mass="42833">MAGPTEAETGLAEHRALCAQRGHRTYARRWVFLLAVSLLNCSNATLWLSFAPVADIIAEEFVLSMGQINWLSLVYLVVSTPFGVAAIWVLDSVGLRAALGVYAIPAGVVCLLSTICLWESVPPTPPSAGAASSTSEKFLDGLKLLVRNKAYVILAVCLGGSIGIFTSFSALLEQILCASGYSSGFSGLCGALFIMFGILGALALGPYVDRTKHFTEATKIGLCLTSLACVAFALVSQLQGQTLALAATCSLLGLFGFSVAPVAMELAVECSFPVGEGAAIGLIFVLGQAEGILIMLVMTALTVPRSGPSFSTCQQGEVPLDWTVSLLLMAGLCTLFSCILALFFHTPYRRLQAESGEPPPTRNAVGGADSGPGVDRGGAGRAGVLGPSTATPECTAEGASLEDPRGPRSPHPA</sequence>
<evidence type="ECO:0000313" key="8">
    <source>
        <dbReference type="Proteomes" id="UP000001073"/>
    </source>
</evidence>
<dbReference type="Ensembl" id="ENSNLET00000038128.1">
    <property type="protein sequence ID" value="ENSNLEP00000035376.1"/>
    <property type="gene ID" value="ENSNLEG00000000906.3"/>
</dbReference>
<dbReference type="Pfam" id="PF07690">
    <property type="entry name" value="MFS_1"/>
    <property type="match status" value="1"/>
</dbReference>
<feature type="transmembrane region" description="Helical" evidence="6">
    <location>
        <begin position="151"/>
        <end position="172"/>
    </location>
</feature>
<keyword evidence="8" id="KW-1185">Reference proteome</keyword>
<organism evidence="7 8">
    <name type="scientific">Nomascus leucogenys</name>
    <name type="common">Northern white-cheeked gibbon</name>
    <name type="synonym">Hylobates leucogenys</name>
    <dbReference type="NCBI Taxonomy" id="61853"/>
    <lineage>
        <taxon>Eukaryota</taxon>
        <taxon>Metazoa</taxon>
        <taxon>Chordata</taxon>
        <taxon>Craniata</taxon>
        <taxon>Vertebrata</taxon>
        <taxon>Euteleostomi</taxon>
        <taxon>Mammalia</taxon>
        <taxon>Eutheria</taxon>
        <taxon>Euarchontoglires</taxon>
        <taxon>Primates</taxon>
        <taxon>Haplorrhini</taxon>
        <taxon>Catarrhini</taxon>
        <taxon>Hylobatidae</taxon>
        <taxon>Nomascus</taxon>
    </lineage>
</organism>
<evidence type="ECO:0000256" key="5">
    <source>
        <dbReference type="SAM" id="MobiDB-lite"/>
    </source>
</evidence>
<dbReference type="InterPro" id="IPR036259">
    <property type="entry name" value="MFS_trans_sf"/>
</dbReference>
<dbReference type="GO" id="GO:0022857">
    <property type="term" value="F:transmembrane transporter activity"/>
    <property type="evidence" value="ECO:0007669"/>
    <property type="project" value="InterPro"/>
</dbReference>
<feature type="transmembrane region" description="Helical" evidence="6">
    <location>
        <begin position="220"/>
        <end position="238"/>
    </location>
</feature>
<evidence type="ECO:0000256" key="4">
    <source>
        <dbReference type="ARBA" id="ARBA00023136"/>
    </source>
</evidence>
<dbReference type="EMBL" id="ADFV01125080">
    <property type="status" value="NOT_ANNOTATED_CDS"/>
    <property type="molecule type" value="Genomic_DNA"/>
</dbReference>
<feature type="transmembrane region" description="Helical" evidence="6">
    <location>
        <begin position="30"/>
        <end position="50"/>
    </location>
</feature>
<evidence type="ECO:0000313" key="7">
    <source>
        <dbReference type="Ensembl" id="ENSNLEP00000035376.1"/>
    </source>
</evidence>
<dbReference type="GeneTree" id="ENSGT01030000234625"/>
<keyword evidence="3 6" id="KW-1133">Transmembrane helix</keyword>
<comment type="subcellular location">
    <subcellularLocation>
        <location evidence="1">Membrane</location>
        <topology evidence="1">Multi-pass membrane protein</topology>
    </subcellularLocation>
</comment>
<feature type="transmembrane region" description="Helical" evidence="6">
    <location>
        <begin position="244"/>
        <end position="268"/>
    </location>
</feature>
<proteinExistence type="predicted"/>
<protein>
    <submittedName>
        <fullName evidence="7">Solute carrier family 49 member 3</fullName>
    </submittedName>
</protein>
<keyword evidence="2 6" id="KW-0812">Transmembrane</keyword>
<dbReference type="Gene3D" id="1.20.1250.20">
    <property type="entry name" value="MFS general substrate transporter like domains"/>
    <property type="match status" value="2"/>
</dbReference>
<reference evidence="7 8" key="1">
    <citation type="submission" date="2012-10" db="EMBL/GenBank/DDBJ databases">
        <authorList>
            <consortium name="Gibbon Genome Sequencing Consortium"/>
        </authorList>
    </citation>
    <scope>NUCLEOTIDE SEQUENCE [LARGE SCALE GENOMIC DNA]</scope>
</reference>
<feature type="transmembrane region" description="Helical" evidence="6">
    <location>
        <begin position="280"/>
        <end position="302"/>
    </location>
</feature>
<feature type="transmembrane region" description="Helical" evidence="6">
    <location>
        <begin position="184"/>
        <end position="208"/>
    </location>
</feature>
<evidence type="ECO:0000256" key="6">
    <source>
        <dbReference type="SAM" id="Phobius"/>
    </source>
</evidence>
<keyword evidence="4 6" id="KW-0472">Membrane</keyword>
<evidence type="ECO:0000256" key="1">
    <source>
        <dbReference type="ARBA" id="ARBA00004141"/>
    </source>
</evidence>
<dbReference type="InterPro" id="IPR049680">
    <property type="entry name" value="FLVCR1-2_SLC49-like"/>
</dbReference>
<dbReference type="AlphaFoldDB" id="A0A2I3GVP9"/>
<evidence type="ECO:0000256" key="2">
    <source>
        <dbReference type="ARBA" id="ARBA00022692"/>
    </source>
</evidence>
<dbReference type="PANTHER" id="PTHR10924">
    <property type="entry name" value="MAJOR FACILITATOR SUPERFAMILY PROTEIN-RELATED"/>
    <property type="match status" value="1"/>
</dbReference>
<dbReference type="InterPro" id="IPR011701">
    <property type="entry name" value="MFS"/>
</dbReference>
<evidence type="ECO:0000256" key="3">
    <source>
        <dbReference type="ARBA" id="ARBA00022989"/>
    </source>
</evidence>
<reference evidence="7" key="3">
    <citation type="submission" date="2025-09" db="UniProtKB">
        <authorList>
            <consortium name="Ensembl"/>
        </authorList>
    </citation>
    <scope>IDENTIFICATION</scope>
</reference>
<feature type="region of interest" description="Disordered" evidence="5">
    <location>
        <begin position="353"/>
        <end position="413"/>
    </location>
</feature>
<gene>
    <name evidence="7" type="primary">SLC49A3</name>
</gene>
<dbReference type="PANTHER" id="PTHR10924:SF6">
    <property type="entry name" value="SOLUTE CARRIER FAMILY 49 MEMBER A3"/>
    <property type="match status" value="1"/>
</dbReference>
<accession>A0A2I3GVP9</accession>
<dbReference type="GO" id="GO:0016020">
    <property type="term" value="C:membrane"/>
    <property type="evidence" value="ECO:0007669"/>
    <property type="project" value="UniProtKB-SubCell"/>
</dbReference>
<dbReference type="SUPFAM" id="SSF103473">
    <property type="entry name" value="MFS general substrate transporter"/>
    <property type="match status" value="1"/>
</dbReference>
<dbReference type="Proteomes" id="UP000001073">
    <property type="component" value="Chromosome 20"/>
</dbReference>
<name>A0A2I3GVP9_NOMLE</name>
<dbReference type="EMBL" id="ADFV01125079">
    <property type="status" value="NOT_ANNOTATED_CDS"/>
    <property type="molecule type" value="Genomic_DNA"/>
</dbReference>
<reference evidence="7" key="2">
    <citation type="submission" date="2025-08" db="UniProtKB">
        <authorList>
            <consortium name="Ensembl"/>
        </authorList>
    </citation>
    <scope>IDENTIFICATION</scope>
</reference>
<feature type="transmembrane region" description="Helical" evidence="6">
    <location>
        <begin position="70"/>
        <end position="90"/>
    </location>
</feature>